<accession>A0A9P4K0X7</accession>
<keyword evidence="3" id="KW-1185">Reference proteome</keyword>
<reference evidence="3" key="1">
    <citation type="journal article" date="2020" name="Stud. Mycol.">
        <title>101 Dothideomycetes genomes: A test case for predicting lifestyles and emergence of pathogens.</title>
        <authorList>
            <person name="Haridas S."/>
            <person name="Albert R."/>
            <person name="Binder M."/>
            <person name="Bloem J."/>
            <person name="LaButti K."/>
            <person name="Salamov A."/>
            <person name="Andreopoulos B."/>
            <person name="Baker S."/>
            <person name="Barry K."/>
            <person name="Bills G."/>
            <person name="Bluhm B."/>
            <person name="Cannon C."/>
            <person name="Castanera R."/>
            <person name="Culley D."/>
            <person name="Daum C."/>
            <person name="Ezra D."/>
            <person name="Gonzalez J."/>
            <person name="Henrissat B."/>
            <person name="Kuo A."/>
            <person name="Liang C."/>
            <person name="Lipzen A."/>
            <person name="Lutzoni F."/>
            <person name="Magnuson J."/>
            <person name="Mondo S."/>
            <person name="Nolan M."/>
            <person name="Ohm R."/>
            <person name="Pangilinan J."/>
            <person name="Park H.-J."/>
            <person name="Ramirez L."/>
            <person name="Alfaro M."/>
            <person name="Sun H."/>
            <person name="Tritt A."/>
            <person name="Yoshinaga Y."/>
            <person name="Zwiers L.-H."/>
            <person name="Turgeon B."/>
            <person name="Goodwin S."/>
            <person name="Spatafora J."/>
            <person name="Crous P."/>
            <person name="Grigoriev I."/>
        </authorList>
    </citation>
    <scope>NUCLEOTIDE SEQUENCE [LARGE SCALE GENOMIC DNA]</scope>
    <source>
        <strain evidence="3">CBS 304.66</strain>
    </source>
</reference>
<name>A0A9P4K0X7_9PLEO</name>
<proteinExistence type="predicted"/>
<feature type="compositionally biased region" description="Polar residues" evidence="1">
    <location>
        <begin position="193"/>
        <end position="203"/>
    </location>
</feature>
<organism evidence="2 3">
    <name type="scientific">Lojkania enalia</name>
    <dbReference type="NCBI Taxonomy" id="147567"/>
    <lineage>
        <taxon>Eukaryota</taxon>
        <taxon>Fungi</taxon>
        <taxon>Dikarya</taxon>
        <taxon>Ascomycota</taxon>
        <taxon>Pezizomycotina</taxon>
        <taxon>Dothideomycetes</taxon>
        <taxon>Pleosporomycetidae</taxon>
        <taxon>Pleosporales</taxon>
        <taxon>Pleosporales incertae sedis</taxon>
        <taxon>Lojkania</taxon>
    </lineage>
</organism>
<dbReference type="EMBL" id="ML986743">
    <property type="protein sequence ID" value="KAF2258663.1"/>
    <property type="molecule type" value="Genomic_DNA"/>
</dbReference>
<protein>
    <submittedName>
        <fullName evidence="2">Uncharacterized protein</fullName>
    </submittedName>
</protein>
<dbReference type="OrthoDB" id="8954335at2759"/>
<feature type="region of interest" description="Disordered" evidence="1">
    <location>
        <begin position="189"/>
        <end position="227"/>
    </location>
</feature>
<evidence type="ECO:0000313" key="2">
    <source>
        <dbReference type="EMBL" id="KAF2258663.1"/>
    </source>
</evidence>
<evidence type="ECO:0000256" key="1">
    <source>
        <dbReference type="SAM" id="MobiDB-lite"/>
    </source>
</evidence>
<comment type="caution">
    <text evidence="2">The sequence shown here is derived from an EMBL/GenBank/DDBJ whole genome shotgun (WGS) entry which is preliminary data.</text>
</comment>
<gene>
    <name evidence="2" type="ORF">CC78DRAFT_548936</name>
</gene>
<dbReference type="Proteomes" id="UP000800093">
    <property type="component" value="Unassembled WGS sequence"/>
</dbReference>
<sequence length="227" mass="25514">MNGTVTAPLGSLASGWKAFLDKTQCGNSAGADFIIVTGPTGVARKILIWVKHFCGNEYMVNVTIVTTKWDMKDDEIDGKPKRYATWSESDLLQSLLLHKAKTFHHGLIWDNDHWQKLFLKKRDEERALRAKRMIHKCYSDFSNDPLQIYNEIAHGRTISTTSTERWLKTGSVTRQSINLDSANRGLDIAEVPNATQKSSSDPPQISGREPEPQSSTSWTELLKGARP</sequence>
<dbReference type="AlphaFoldDB" id="A0A9P4K0X7"/>
<evidence type="ECO:0000313" key="3">
    <source>
        <dbReference type="Proteomes" id="UP000800093"/>
    </source>
</evidence>